<dbReference type="FunFam" id="3.30.300.30:FF:000008">
    <property type="entry name" value="2,3-dihydroxybenzoate-AMP ligase"/>
    <property type="match status" value="1"/>
</dbReference>
<dbReference type="InterPro" id="IPR042099">
    <property type="entry name" value="ANL_N_sf"/>
</dbReference>
<dbReference type="Proteomes" id="UP000253908">
    <property type="component" value="Chromosome"/>
</dbReference>
<gene>
    <name evidence="9" type="primary">menE</name>
    <name evidence="9" type="ORF">CUC15_04010</name>
</gene>
<dbReference type="CDD" id="cd17631">
    <property type="entry name" value="FACL_FadD13-like"/>
    <property type="match status" value="1"/>
</dbReference>
<sequence>MEQIAYWIHKRAYITPNRMALMTESSEDTYQSLSRKVNNMAAFLQNECNLQKGDRVAILSQNRAEYLISYFAIAQLGLVAVPLNIRLTATELAFQINDSGAKTILFEEETLELYQEICKHVNFVNAYLLEEAGRATDINIRHVAVDAANDPFIICYTSGTTGRPKGAVLTQENMFWNAINCQYALDITSMDNTIVLLPLFHIGGIGLFAFPTLLAGGTVIIPKKFDPGKAINIIEEYEVTIVMGVPTIHEAIRKHHSFDTANFQSVRWFYSGGAPCPKELINHYLARGLPFGQGMGMTETAPTIFMLSREDYKQKVGSIGKPAMFCDIKIVDQAGKPVKKGEIGELLIKGPNVMKEYWGLPDKTKEAIRDGWFHSGDLMREDEDGFIYVAGRKKDMIISGGENIYPLEVEQVINELPAIKEVAVIGIADEKWGEIPVAYLSLNNGMTKSEDEINTHCQKRLAKYKIPKNIVILDELPKNATGKIDKSRILEMSKEVFSEEK</sequence>
<feature type="domain" description="AMP-dependent synthetase/ligase" evidence="7">
    <location>
        <begin position="10"/>
        <end position="358"/>
    </location>
</feature>
<dbReference type="PANTHER" id="PTHR43201">
    <property type="entry name" value="ACYL-COA SYNTHETASE"/>
    <property type="match status" value="1"/>
</dbReference>
<dbReference type="Pfam" id="PF00501">
    <property type="entry name" value="AMP-binding"/>
    <property type="match status" value="1"/>
</dbReference>
<dbReference type="EMBL" id="CP024848">
    <property type="protein sequence ID" value="AXI08178.1"/>
    <property type="molecule type" value="Genomic_DNA"/>
</dbReference>
<dbReference type="InterPro" id="IPR045851">
    <property type="entry name" value="AMP-bd_C_sf"/>
</dbReference>
<protein>
    <submittedName>
        <fullName evidence="9">O-succinylbenzoate--CoA ligase</fullName>
    </submittedName>
</protein>
<dbReference type="InterPro" id="IPR025110">
    <property type="entry name" value="AMP-bd_C"/>
</dbReference>
<organism evidence="9 10">
    <name type="scientific">Oceanobacillus zhaokaii</name>
    <dbReference type="NCBI Taxonomy" id="2052660"/>
    <lineage>
        <taxon>Bacteria</taxon>
        <taxon>Bacillati</taxon>
        <taxon>Bacillota</taxon>
        <taxon>Bacilli</taxon>
        <taxon>Bacillales</taxon>
        <taxon>Bacillaceae</taxon>
        <taxon>Oceanobacillus</taxon>
    </lineage>
</organism>
<dbReference type="SUPFAM" id="SSF56801">
    <property type="entry name" value="Acetyl-CoA synthetase-like"/>
    <property type="match status" value="1"/>
</dbReference>
<proteinExistence type="inferred from homology"/>
<feature type="domain" description="AMP-binding enzyme C-terminal" evidence="8">
    <location>
        <begin position="408"/>
        <end position="483"/>
    </location>
</feature>
<evidence type="ECO:0000313" key="10">
    <source>
        <dbReference type="Proteomes" id="UP000253908"/>
    </source>
</evidence>
<evidence type="ECO:0000256" key="4">
    <source>
        <dbReference type="ARBA" id="ARBA00022741"/>
    </source>
</evidence>
<keyword evidence="3 9" id="KW-0436">Ligase</keyword>
<dbReference type="GO" id="GO:0009234">
    <property type="term" value="P:menaquinone biosynthetic process"/>
    <property type="evidence" value="ECO:0007669"/>
    <property type="project" value="UniProtKB-KW"/>
</dbReference>
<keyword evidence="2" id="KW-0474">Menaquinone biosynthesis</keyword>
<dbReference type="InterPro" id="IPR020845">
    <property type="entry name" value="AMP-binding_CS"/>
</dbReference>
<evidence type="ECO:0000259" key="7">
    <source>
        <dbReference type="Pfam" id="PF00501"/>
    </source>
</evidence>
<dbReference type="Gene3D" id="3.40.50.12780">
    <property type="entry name" value="N-terminal domain of ligase-like"/>
    <property type="match status" value="1"/>
</dbReference>
<dbReference type="InterPro" id="IPR000873">
    <property type="entry name" value="AMP-dep_synth/lig_dom"/>
</dbReference>
<accession>A0A345PDU8</accession>
<dbReference type="KEGG" id="ocn:CUC15_04010"/>
<keyword evidence="10" id="KW-1185">Reference proteome</keyword>
<dbReference type="OrthoDB" id="9757771at2"/>
<keyword evidence="6" id="KW-0812">Transmembrane</keyword>
<dbReference type="NCBIfam" id="NF005307">
    <property type="entry name" value="PRK06839.1"/>
    <property type="match status" value="1"/>
</dbReference>
<dbReference type="GO" id="GO:0031956">
    <property type="term" value="F:medium-chain fatty acid-CoA ligase activity"/>
    <property type="evidence" value="ECO:0007669"/>
    <property type="project" value="TreeGrafter"/>
</dbReference>
<dbReference type="PROSITE" id="PS00455">
    <property type="entry name" value="AMP_BINDING"/>
    <property type="match status" value="1"/>
</dbReference>
<dbReference type="Gene3D" id="3.30.300.30">
    <property type="match status" value="1"/>
</dbReference>
<keyword evidence="6" id="KW-0472">Membrane</keyword>
<keyword evidence="6" id="KW-1133">Transmembrane helix</keyword>
<dbReference type="GO" id="GO:0008756">
    <property type="term" value="F:o-succinylbenzoate-CoA ligase activity"/>
    <property type="evidence" value="ECO:0007669"/>
    <property type="project" value="InterPro"/>
</dbReference>
<evidence type="ECO:0000256" key="3">
    <source>
        <dbReference type="ARBA" id="ARBA00022598"/>
    </source>
</evidence>
<dbReference type="PANTHER" id="PTHR43201:SF5">
    <property type="entry name" value="MEDIUM-CHAIN ACYL-COA LIGASE ACSF2, MITOCHONDRIAL"/>
    <property type="match status" value="1"/>
</dbReference>
<dbReference type="NCBIfam" id="TIGR01923">
    <property type="entry name" value="menE"/>
    <property type="match status" value="1"/>
</dbReference>
<evidence type="ECO:0000256" key="6">
    <source>
        <dbReference type="SAM" id="Phobius"/>
    </source>
</evidence>
<dbReference type="NCBIfam" id="NF004837">
    <property type="entry name" value="PRK06187.1"/>
    <property type="match status" value="1"/>
</dbReference>
<dbReference type="AlphaFoldDB" id="A0A345PDU8"/>
<name>A0A345PDU8_9BACI</name>
<evidence type="ECO:0000256" key="1">
    <source>
        <dbReference type="ARBA" id="ARBA00006432"/>
    </source>
</evidence>
<dbReference type="RefSeq" id="WP_114915471.1">
    <property type="nucleotide sequence ID" value="NZ_CP024848.1"/>
</dbReference>
<dbReference type="GO" id="GO:0006631">
    <property type="term" value="P:fatty acid metabolic process"/>
    <property type="evidence" value="ECO:0007669"/>
    <property type="project" value="TreeGrafter"/>
</dbReference>
<comment type="similarity">
    <text evidence="1">Belongs to the ATP-dependent AMP-binding enzyme family.</text>
</comment>
<evidence type="ECO:0000256" key="5">
    <source>
        <dbReference type="ARBA" id="ARBA00022840"/>
    </source>
</evidence>
<reference evidence="10" key="1">
    <citation type="submission" date="2017-11" db="EMBL/GenBank/DDBJ databases">
        <authorList>
            <person name="Zhu W."/>
        </authorList>
    </citation>
    <scope>NUCLEOTIDE SEQUENCE [LARGE SCALE GENOMIC DNA]</scope>
    <source>
        <strain evidence="10">160</strain>
    </source>
</reference>
<feature type="transmembrane region" description="Helical" evidence="6">
    <location>
        <begin position="199"/>
        <end position="221"/>
    </location>
</feature>
<dbReference type="GO" id="GO:0005524">
    <property type="term" value="F:ATP binding"/>
    <property type="evidence" value="ECO:0007669"/>
    <property type="project" value="UniProtKB-KW"/>
</dbReference>
<dbReference type="Pfam" id="PF13193">
    <property type="entry name" value="AMP-binding_C"/>
    <property type="match status" value="1"/>
</dbReference>
<evidence type="ECO:0000256" key="2">
    <source>
        <dbReference type="ARBA" id="ARBA00022428"/>
    </source>
</evidence>
<evidence type="ECO:0000313" key="9">
    <source>
        <dbReference type="EMBL" id="AXI08178.1"/>
    </source>
</evidence>
<evidence type="ECO:0000259" key="8">
    <source>
        <dbReference type="Pfam" id="PF13193"/>
    </source>
</evidence>
<dbReference type="InterPro" id="IPR010192">
    <property type="entry name" value="MenE"/>
</dbReference>
<keyword evidence="4" id="KW-0547">Nucleotide-binding</keyword>
<keyword evidence="5" id="KW-0067">ATP-binding</keyword>